<dbReference type="Gene3D" id="2.170.140.10">
    <property type="entry name" value="Chitin binding domain"/>
    <property type="match status" value="1"/>
</dbReference>
<sequence length="36" mass="4270">MEQQLFTYQILRNARLHWNRALNTCDYPSEANCPTA</sequence>
<dbReference type="Proteomes" id="UP000076858">
    <property type="component" value="Unassembled WGS sequence"/>
</dbReference>
<dbReference type="EMBL" id="LRGB01002451">
    <property type="protein sequence ID" value="KZS07596.1"/>
    <property type="molecule type" value="Genomic_DNA"/>
</dbReference>
<reference evidence="1 2" key="1">
    <citation type="submission" date="2016-03" db="EMBL/GenBank/DDBJ databases">
        <title>EvidentialGene: Evidence-directed Construction of Genes on Genomes.</title>
        <authorList>
            <person name="Gilbert D.G."/>
            <person name="Choi J.-H."/>
            <person name="Mockaitis K."/>
            <person name="Colbourne J."/>
            <person name="Pfrender M."/>
        </authorList>
    </citation>
    <scope>NUCLEOTIDE SEQUENCE [LARGE SCALE GENOMIC DNA]</scope>
    <source>
        <strain evidence="1 2">Xinb3</strain>
        <tissue evidence="1">Complete organism</tissue>
    </source>
</reference>
<evidence type="ECO:0000313" key="1">
    <source>
        <dbReference type="EMBL" id="KZS07596.1"/>
    </source>
</evidence>
<dbReference type="AlphaFoldDB" id="A0A164QB14"/>
<name>A0A164QB14_9CRUS</name>
<gene>
    <name evidence="1" type="ORF">APZ42_028716</name>
</gene>
<comment type="caution">
    <text evidence="1">The sequence shown here is derived from an EMBL/GenBank/DDBJ whole genome shotgun (WGS) entry which is preliminary data.</text>
</comment>
<organism evidence="1 2">
    <name type="scientific">Daphnia magna</name>
    <dbReference type="NCBI Taxonomy" id="35525"/>
    <lineage>
        <taxon>Eukaryota</taxon>
        <taxon>Metazoa</taxon>
        <taxon>Ecdysozoa</taxon>
        <taxon>Arthropoda</taxon>
        <taxon>Crustacea</taxon>
        <taxon>Branchiopoda</taxon>
        <taxon>Diplostraca</taxon>
        <taxon>Cladocera</taxon>
        <taxon>Anomopoda</taxon>
        <taxon>Daphniidae</taxon>
        <taxon>Daphnia</taxon>
    </lineage>
</organism>
<accession>A0A164QB14</accession>
<protein>
    <submittedName>
        <fullName evidence="1">Uncharacterized protein</fullName>
    </submittedName>
</protein>
<proteinExistence type="predicted"/>
<evidence type="ECO:0000313" key="2">
    <source>
        <dbReference type="Proteomes" id="UP000076858"/>
    </source>
</evidence>
<keyword evidence="2" id="KW-1185">Reference proteome</keyword>